<evidence type="ECO:0000313" key="3">
    <source>
        <dbReference type="Proteomes" id="UP000661280"/>
    </source>
</evidence>
<dbReference type="KEGG" id="aluc:AKAW2_50003A"/>
<gene>
    <name evidence="2" type="ORF">AKAW2_50003A</name>
</gene>
<protein>
    <submittedName>
        <fullName evidence="2">Uncharacterized protein</fullName>
    </submittedName>
</protein>
<evidence type="ECO:0000313" key="2">
    <source>
        <dbReference type="EMBL" id="BCR99661.1"/>
    </source>
</evidence>
<reference evidence="2" key="2">
    <citation type="submission" date="2021-02" db="EMBL/GenBank/DDBJ databases">
        <title>Aspergillus luchuensis mut. kawachii IFO 4304 genome sequence.</title>
        <authorList>
            <person name="Mori K."/>
            <person name="Kadooka C."/>
            <person name="Goto M."/>
            <person name="Futagami T."/>
        </authorList>
    </citation>
    <scope>NUCLEOTIDE SEQUENCE</scope>
    <source>
        <strain evidence="2">IFO 4308</strain>
    </source>
</reference>
<dbReference type="GeneID" id="64960983"/>
<organism evidence="2 3">
    <name type="scientific">Aspergillus kawachii</name>
    <name type="common">White koji mold</name>
    <name type="synonym">Aspergillus awamori var. kawachi</name>
    <dbReference type="NCBI Taxonomy" id="1069201"/>
    <lineage>
        <taxon>Eukaryota</taxon>
        <taxon>Fungi</taxon>
        <taxon>Dikarya</taxon>
        <taxon>Ascomycota</taxon>
        <taxon>Pezizomycotina</taxon>
        <taxon>Eurotiomycetes</taxon>
        <taxon>Eurotiomycetidae</taxon>
        <taxon>Eurotiales</taxon>
        <taxon>Aspergillaceae</taxon>
        <taxon>Aspergillus</taxon>
        <taxon>Aspergillus subgen. Circumdati</taxon>
    </lineage>
</organism>
<proteinExistence type="predicted"/>
<dbReference type="EMBL" id="AP024429">
    <property type="protein sequence ID" value="BCR99661.1"/>
    <property type="molecule type" value="Genomic_DNA"/>
</dbReference>
<dbReference type="Proteomes" id="UP000661280">
    <property type="component" value="Chromosome 5"/>
</dbReference>
<dbReference type="OrthoDB" id="4842342at2759"/>
<name>A0A7R7WB27_ASPKA</name>
<reference evidence="2" key="1">
    <citation type="submission" date="2021-01" db="EMBL/GenBank/DDBJ databases">
        <authorList>
            <consortium name="Aspergillus luchuensis mut. kawachii IFO 4304 genome sequencing consortium"/>
            <person name="Kazuki M."/>
            <person name="Futagami T."/>
        </authorList>
    </citation>
    <scope>NUCLEOTIDE SEQUENCE</scope>
    <source>
        <strain evidence="2">IFO 4308</strain>
    </source>
</reference>
<dbReference type="RefSeq" id="XP_041543424.1">
    <property type="nucleotide sequence ID" value="XM_041689773.1"/>
</dbReference>
<accession>A0A7R7WB27</accession>
<keyword evidence="3" id="KW-1185">Reference proteome</keyword>
<evidence type="ECO:0000256" key="1">
    <source>
        <dbReference type="SAM" id="MobiDB-lite"/>
    </source>
</evidence>
<sequence length="113" mass="12802">METDVKEKLDMFKDAFFPQPPEVDLTDVRNYKYPSPMQLPPITRREVTEAIRHMPGKKTPGKDTIPSHLLRHISPYIAEPLATLPSVPPVTLLPPTLPRIGHSNAQETGERRL</sequence>
<feature type="region of interest" description="Disordered" evidence="1">
    <location>
        <begin position="92"/>
        <end position="113"/>
    </location>
</feature>
<dbReference type="AlphaFoldDB" id="A0A7R7WB27"/>